<evidence type="ECO:0000313" key="3">
    <source>
        <dbReference type="EMBL" id="HIV12922.1"/>
    </source>
</evidence>
<feature type="transmembrane region" description="Helical" evidence="1">
    <location>
        <begin position="227"/>
        <end position="250"/>
    </location>
</feature>
<dbReference type="Proteomes" id="UP000886723">
    <property type="component" value="Unassembled WGS sequence"/>
</dbReference>
<comment type="caution">
    <text evidence="3">The sequence shown here is derived from an EMBL/GenBank/DDBJ whole genome shotgun (WGS) entry which is preliminary data.</text>
</comment>
<dbReference type="EMBL" id="DVON01000160">
    <property type="protein sequence ID" value="HIV12922.1"/>
    <property type="molecule type" value="Genomic_DNA"/>
</dbReference>
<dbReference type="Pfam" id="PF07786">
    <property type="entry name" value="HGSNAT_cat"/>
    <property type="match status" value="1"/>
</dbReference>
<keyword evidence="1" id="KW-1133">Transmembrane helix</keyword>
<feature type="transmembrane region" description="Helical" evidence="1">
    <location>
        <begin position="77"/>
        <end position="94"/>
    </location>
</feature>
<dbReference type="AlphaFoldDB" id="A0A9D1NUV5"/>
<proteinExistence type="predicted"/>
<dbReference type="InterPro" id="IPR012429">
    <property type="entry name" value="HGSNAT_cat"/>
</dbReference>
<evidence type="ECO:0000256" key="1">
    <source>
        <dbReference type="SAM" id="Phobius"/>
    </source>
</evidence>
<organism evidence="3 4">
    <name type="scientific">Candidatus Pullilachnospira stercoravium</name>
    <dbReference type="NCBI Taxonomy" id="2840913"/>
    <lineage>
        <taxon>Bacteria</taxon>
        <taxon>Bacillati</taxon>
        <taxon>Bacillota</taxon>
        <taxon>Clostridia</taxon>
        <taxon>Lachnospirales</taxon>
        <taxon>Lachnospiraceae</taxon>
        <taxon>Lachnospiraceae incertae sedis</taxon>
        <taxon>Candidatus Pullilachnospira</taxon>
    </lineage>
</organism>
<feature type="transmembrane region" description="Helical" evidence="1">
    <location>
        <begin position="187"/>
        <end position="207"/>
    </location>
</feature>
<name>A0A9D1NUV5_9FIRM</name>
<feature type="transmembrane region" description="Helical" evidence="1">
    <location>
        <begin position="12"/>
        <end position="35"/>
    </location>
</feature>
<reference evidence="3" key="1">
    <citation type="submission" date="2020-10" db="EMBL/GenBank/DDBJ databases">
        <authorList>
            <person name="Gilroy R."/>
        </authorList>
    </citation>
    <scope>NUCLEOTIDE SEQUENCE</scope>
    <source>
        <strain evidence="3">ChiBcec2-4451</strain>
    </source>
</reference>
<accession>A0A9D1NUV5</accession>
<protein>
    <submittedName>
        <fullName evidence="3">DUF1624 domain-containing protein</fullName>
    </submittedName>
</protein>
<reference evidence="3" key="2">
    <citation type="journal article" date="2021" name="PeerJ">
        <title>Extensive microbial diversity within the chicken gut microbiome revealed by metagenomics and culture.</title>
        <authorList>
            <person name="Gilroy R."/>
            <person name="Ravi A."/>
            <person name="Getino M."/>
            <person name="Pursley I."/>
            <person name="Horton D.L."/>
            <person name="Alikhan N.F."/>
            <person name="Baker D."/>
            <person name="Gharbi K."/>
            <person name="Hall N."/>
            <person name="Watson M."/>
            <person name="Adriaenssens E.M."/>
            <person name="Foster-Nyarko E."/>
            <person name="Jarju S."/>
            <person name="Secka A."/>
            <person name="Antonio M."/>
            <person name="Oren A."/>
            <person name="Chaudhuri R.R."/>
            <person name="La Ragione R."/>
            <person name="Hildebrand F."/>
            <person name="Pallen M.J."/>
        </authorList>
    </citation>
    <scope>NUCLEOTIDE SEQUENCE</scope>
    <source>
        <strain evidence="3">ChiBcec2-4451</strain>
    </source>
</reference>
<keyword evidence="1" id="KW-0472">Membrane</keyword>
<feature type="transmembrane region" description="Helical" evidence="1">
    <location>
        <begin position="47"/>
        <end position="65"/>
    </location>
</feature>
<keyword evidence="1" id="KW-0812">Transmembrane</keyword>
<sequence length="253" mass="28288">MEQKKRYELIDGIRGLAMVNMVIFHFLYDVFIIYGRDPGWYGRTGSHLWQQGICWTFILVSGFSWRFGKKNSIRRGIFLNLCGLVITVVTGLAVPGQAAIFGILNFLGCAILLMALLDRWADRIPPAAGLVGSMLCFFLLRHINTGTLGIGALSVSIPRIGRYPSPLAAVLPTVLGFPDLAFSSSDYFSLLPWFFLFAAGYFLYPLLMRSGRIREILSVRIPLLSAWGKYSIWVYLAHQPLCMGICMLLMGGF</sequence>
<gene>
    <name evidence="3" type="ORF">IAA63_07260</name>
</gene>
<feature type="transmembrane region" description="Helical" evidence="1">
    <location>
        <begin position="100"/>
        <end position="117"/>
    </location>
</feature>
<evidence type="ECO:0000259" key="2">
    <source>
        <dbReference type="Pfam" id="PF07786"/>
    </source>
</evidence>
<feature type="transmembrane region" description="Helical" evidence="1">
    <location>
        <begin position="124"/>
        <end position="143"/>
    </location>
</feature>
<feature type="domain" description="Heparan-alpha-glucosaminide N-acetyltransferase catalytic" evidence="2">
    <location>
        <begin position="6"/>
        <end position="240"/>
    </location>
</feature>
<evidence type="ECO:0000313" key="4">
    <source>
        <dbReference type="Proteomes" id="UP000886723"/>
    </source>
</evidence>